<gene>
    <name evidence="1" type="ORF">CPAV1605_547</name>
</gene>
<dbReference type="EMBL" id="CABVLZ010000002">
    <property type="protein sequence ID" value="VVU94822.1"/>
    <property type="molecule type" value="Genomic_DNA"/>
</dbReference>
<reference evidence="1" key="1">
    <citation type="submission" date="2019-09" db="EMBL/GenBank/DDBJ databases">
        <authorList>
            <person name="Needham M D."/>
        </authorList>
    </citation>
    <scope>NUCLEOTIDE SEQUENCE</scope>
</reference>
<proteinExistence type="predicted"/>
<protein>
    <submittedName>
        <fullName evidence="1">Uncharacterized protein</fullName>
    </submittedName>
</protein>
<dbReference type="InterPro" id="IPR023580">
    <property type="entry name" value="RNA_pol_su_RPB10"/>
</dbReference>
<name>A0A5E8CLP4_9ZZZZ</name>
<sequence>MLYPNCPTCGFCLADIQPEFERKKEEICNDPKTTETEKEKLVTELVNSMNLRRYCCKMRLITYVDLVAIIK</sequence>
<evidence type="ECO:0000313" key="1">
    <source>
        <dbReference type="EMBL" id="VVU94822.1"/>
    </source>
</evidence>
<dbReference type="AlphaFoldDB" id="A0A5E8CLP4"/>
<accession>A0A5E8CLP4</accession>
<organism evidence="1">
    <name type="scientific">seawater metagenome</name>
    <dbReference type="NCBI Taxonomy" id="1561972"/>
    <lineage>
        <taxon>unclassified sequences</taxon>
        <taxon>metagenomes</taxon>
        <taxon>ecological metagenomes</taxon>
    </lineage>
</organism>
<dbReference type="SUPFAM" id="SSF46924">
    <property type="entry name" value="RNA polymerase subunit RPB10"/>
    <property type="match status" value="1"/>
</dbReference>
<dbReference type="Gene3D" id="1.10.10.60">
    <property type="entry name" value="Homeodomain-like"/>
    <property type="match status" value="1"/>
</dbReference>